<dbReference type="PANTHER" id="PTHR13906">
    <property type="entry name" value="PORCUPINE"/>
    <property type="match status" value="1"/>
</dbReference>
<evidence type="ECO:0000256" key="6">
    <source>
        <dbReference type="ARBA" id="ARBA00022989"/>
    </source>
</evidence>
<evidence type="ECO:0000256" key="5">
    <source>
        <dbReference type="ARBA" id="ARBA00022692"/>
    </source>
</evidence>
<dbReference type="InterPro" id="IPR049941">
    <property type="entry name" value="LPLAT_7/PORCN-like"/>
</dbReference>
<gene>
    <name evidence="13" type="primary">RvY_11085-1</name>
    <name evidence="13" type="synonym">RvY_11085.1</name>
    <name evidence="13" type="ORF">RvY_11085</name>
</gene>
<dbReference type="GO" id="GO:0044233">
    <property type="term" value="C:mitochondria-associated endoplasmic reticulum membrane contact site"/>
    <property type="evidence" value="ECO:0007669"/>
    <property type="project" value="TreeGrafter"/>
</dbReference>
<feature type="transmembrane region" description="Helical" evidence="12">
    <location>
        <begin position="234"/>
        <end position="254"/>
    </location>
</feature>
<comment type="similarity">
    <text evidence="3">Belongs to the membrane-bound acyltransferase family.</text>
</comment>
<dbReference type="GO" id="GO:0006661">
    <property type="term" value="P:phosphatidylinositol biosynthetic process"/>
    <property type="evidence" value="ECO:0007669"/>
    <property type="project" value="TreeGrafter"/>
</dbReference>
<name>A0A1D1VH07_RAMVA</name>
<keyword evidence="6 12" id="KW-1133">Transmembrane helix</keyword>
<keyword evidence="14" id="KW-1185">Reference proteome</keyword>
<dbReference type="PANTHER" id="PTHR13906:SF16">
    <property type="entry name" value="LYSOPHOSPHOLIPID ACYLTRANSFERASE 7"/>
    <property type="match status" value="1"/>
</dbReference>
<evidence type="ECO:0000256" key="4">
    <source>
        <dbReference type="ARBA" id="ARBA00022679"/>
    </source>
</evidence>
<dbReference type="EMBL" id="BDGG01000006">
    <property type="protein sequence ID" value="GAV00201.1"/>
    <property type="molecule type" value="Genomic_DNA"/>
</dbReference>
<reference evidence="13 14" key="1">
    <citation type="journal article" date="2016" name="Nat. Commun.">
        <title>Extremotolerant tardigrade genome and improved radiotolerance of human cultured cells by tardigrade-unique protein.</title>
        <authorList>
            <person name="Hashimoto T."/>
            <person name="Horikawa D.D."/>
            <person name="Saito Y."/>
            <person name="Kuwahara H."/>
            <person name="Kozuka-Hata H."/>
            <person name="Shin-I T."/>
            <person name="Minakuchi Y."/>
            <person name="Ohishi K."/>
            <person name="Motoyama A."/>
            <person name="Aizu T."/>
            <person name="Enomoto A."/>
            <person name="Kondo K."/>
            <person name="Tanaka S."/>
            <person name="Hara Y."/>
            <person name="Koshikawa S."/>
            <person name="Sagara H."/>
            <person name="Miura T."/>
            <person name="Yokobori S."/>
            <person name="Miyagawa K."/>
            <person name="Suzuki Y."/>
            <person name="Kubo T."/>
            <person name="Oyama M."/>
            <person name="Kohara Y."/>
            <person name="Fujiyama A."/>
            <person name="Arakawa K."/>
            <person name="Katayama T."/>
            <person name="Toyoda A."/>
            <person name="Kunieda T."/>
        </authorList>
    </citation>
    <scope>NUCLEOTIDE SEQUENCE [LARGE SCALE GENOMIC DNA]</scope>
    <source>
        <strain evidence="13 14">YOKOZUNA-1</strain>
    </source>
</reference>
<evidence type="ECO:0000256" key="3">
    <source>
        <dbReference type="ARBA" id="ARBA00010323"/>
    </source>
</evidence>
<dbReference type="Proteomes" id="UP000186922">
    <property type="component" value="Unassembled WGS sequence"/>
</dbReference>
<evidence type="ECO:0000256" key="7">
    <source>
        <dbReference type="ARBA" id="ARBA00023136"/>
    </source>
</evidence>
<accession>A0A1D1VH07</accession>
<proteinExistence type="inferred from homology"/>
<evidence type="ECO:0000256" key="9">
    <source>
        <dbReference type="ARBA" id="ARBA00025707"/>
    </source>
</evidence>
<evidence type="ECO:0000313" key="14">
    <source>
        <dbReference type="Proteomes" id="UP000186922"/>
    </source>
</evidence>
<evidence type="ECO:0000256" key="2">
    <source>
        <dbReference type="ARBA" id="ARBA00005074"/>
    </source>
</evidence>
<feature type="transmembrane region" description="Helical" evidence="12">
    <location>
        <begin position="72"/>
        <end position="93"/>
    </location>
</feature>
<feature type="transmembrane region" description="Helical" evidence="12">
    <location>
        <begin position="197"/>
        <end position="214"/>
    </location>
</feature>
<comment type="caution">
    <text evidence="13">The sequence shown here is derived from an EMBL/GenBank/DDBJ whole genome shotgun (WGS) entry which is preliminary data.</text>
</comment>
<feature type="transmembrane region" description="Helical" evidence="12">
    <location>
        <begin position="154"/>
        <end position="172"/>
    </location>
</feature>
<comment type="subcellular location">
    <subcellularLocation>
        <location evidence="1">Membrane</location>
        <topology evidence="1">Multi-pass membrane protein</topology>
    </subcellularLocation>
</comment>
<feature type="transmembrane region" description="Helical" evidence="12">
    <location>
        <begin position="7"/>
        <end position="26"/>
    </location>
</feature>
<dbReference type="AlphaFoldDB" id="A0A1D1VH07"/>
<sequence length="487" mass="56276">MKEEYQYFATLIASVALGWVVARLPLGLPRQWMCSAAGLLLLLFFCGAQTIHTLITIGVNAVMILTLRDCHIWSMMFTFGYLAFFRSVTYFGLEDTNEFCNAVQLILTLKTIGVAFEVHDTQLRSRGLAPFASNSAAFSCMNTYMDVSPSFMDIVHYCLCYIGLMTGPYFKFKTYDDMIHSSTLPIMPRIKMAQQRLAMLPVYLVCFLTMSSIFRQSMLWDDSFYEETSFVYRYFYMVALFVFFRMKFYIAWLMSESACIMAGLGLYPAVSKPKPGYGPTEPEKLAETVDQSTEFSYETIYNIDEYEVEFVPTVRGAMKAWNMTVQYWLAWHVYRRVPLKSIRTAVVMFVSAYWHGLHGGYYISLLTVPLMLAAEDWVPENAPRWGKAVNWFMRMRAFEYMSMGFMCLTYARTMRYWGSIYFIGHIVATVFLVAGKIYRHTTRRRRLQDEVDATARVAARQSQSQTNLPQETTTTIRATQPDKLHAH</sequence>
<feature type="region of interest" description="Disordered" evidence="11">
    <location>
        <begin position="458"/>
        <end position="487"/>
    </location>
</feature>
<dbReference type="OrthoDB" id="7663182at2759"/>
<evidence type="ECO:0000256" key="1">
    <source>
        <dbReference type="ARBA" id="ARBA00004141"/>
    </source>
</evidence>
<dbReference type="STRING" id="947166.A0A1D1VH07"/>
<dbReference type="GO" id="GO:0071617">
    <property type="term" value="F:lysophospholipid acyltransferase activity"/>
    <property type="evidence" value="ECO:0007669"/>
    <property type="project" value="TreeGrafter"/>
</dbReference>
<feature type="transmembrane region" description="Helical" evidence="12">
    <location>
        <begin position="38"/>
        <end position="65"/>
    </location>
</feature>
<keyword evidence="8" id="KW-0012">Acyltransferase</keyword>
<comment type="pathway">
    <text evidence="2">Lipid metabolism; phospholipid metabolism.</text>
</comment>
<feature type="compositionally biased region" description="Polar residues" evidence="11">
    <location>
        <begin position="460"/>
        <end position="478"/>
    </location>
</feature>
<organism evidence="13 14">
    <name type="scientific">Ramazzottius varieornatus</name>
    <name type="common">Water bear</name>
    <name type="synonym">Tardigrade</name>
    <dbReference type="NCBI Taxonomy" id="947166"/>
    <lineage>
        <taxon>Eukaryota</taxon>
        <taxon>Metazoa</taxon>
        <taxon>Ecdysozoa</taxon>
        <taxon>Tardigrada</taxon>
        <taxon>Eutardigrada</taxon>
        <taxon>Parachela</taxon>
        <taxon>Hypsibioidea</taxon>
        <taxon>Ramazzottiidae</taxon>
        <taxon>Ramazzottius</taxon>
    </lineage>
</organism>
<dbReference type="Pfam" id="PF03062">
    <property type="entry name" value="MBOAT"/>
    <property type="match status" value="1"/>
</dbReference>
<protein>
    <recommendedName>
        <fullName evidence="10">Lysophospholipid acyltransferase 7</fullName>
    </recommendedName>
</protein>
<keyword evidence="5 12" id="KW-0812">Transmembrane</keyword>
<evidence type="ECO:0000256" key="11">
    <source>
        <dbReference type="SAM" id="MobiDB-lite"/>
    </source>
</evidence>
<comment type="pathway">
    <text evidence="9">Phospholipid metabolism.</text>
</comment>
<keyword evidence="7 12" id="KW-0472">Membrane</keyword>
<dbReference type="GO" id="GO:0030258">
    <property type="term" value="P:lipid modification"/>
    <property type="evidence" value="ECO:0007669"/>
    <property type="project" value="TreeGrafter"/>
</dbReference>
<feature type="transmembrane region" description="Helical" evidence="12">
    <location>
        <begin position="419"/>
        <end position="438"/>
    </location>
</feature>
<dbReference type="GO" id="GO:0016020">
    <property type="term" value="C:membrane"/>
    <property type="evidence" value="ECO:0007669"/>
    <property type="project" value="UniProtKB-SubCell"/>
</dbReference>
<evidence type="ECO:0000256" key="12">
    <source>
        <dbReference type="SAM" id="Phobius"/>
    </source>
</evidence>
<evidence type="ECO:0000256" key="8">
    <source>
        <dbReference type="ARBA" id="ARBA00023315"/>
    </source>
</evidence>
<dbReference type="InterPro" id="IPR004299">
    <property type="entry name" value="MBOAT_fam"/>
</dbReference>
<keyword evidence="4" id="KW-0808">Transferase</keyword>
<evidence type="ECO:0000313" key="13">
    <source>
        <dbReference type="EMBL" id="GAV00201.1"/>
    </source>
</evidence>
<evidence type="ECO:0000256" key="10">
    <source>
        <dbReference type="ARBA" id="ARBA00093678"/>
    </source>
</evidence>